<dbReference type="InterPro" id="IPR045584">
    <property type="entry name" value="Pilin-like"/>
</dbReference>
<keyword evidence="2" id="KW-0488">Methylation</keyword>
<protein>
    <recommendedName>
        <fullName evidence="9">Type II secretion system protein GspH</fullName>
    </recommendedName>
</protein>
<gene>
    <name evidence="7" type="ORF">CAY53_06425</name>
</gene>
<keyword evidence="4 6" id="KW-1133">Transmembrane helix</keyword>
<evidence type="ECO:0000256" key="5">
    <source>
        <dbReference type="ARBA" id="ARBA00023136"/>
    </source>
</evidence>
<dbReference type="RefSeq" id="WP_104936439.1">
    <property type="nucleotide sequence ID" value="NZ_CP021255.1"/>
</dbReference>
<dbReference type="NCBIfam" id="TIGR02532">
    <property type="entry name" value="IV_pilin_GFxxxE"/>
    <property type="match status" value="1"/>
</dbReference>
<dbReference type="GO" id="GO:0016020">
    <property type="term" value="C:membrane"/>
    <property type="evidence" value="ECO:0007669"/>
    <property type="project" value="UniProtKB-SubCell"/>
</dbReference>
<feature type="transmembrane region" description="Helical" evidence="6">
    <location>
        <begin position="12"/>
        <end position="35"/>
    </location>
</feature>
<evidence type="ECO:0000256" key="6">
    <source>
        <dbReference type="SAM" id="Phobius"/>
    </source>
</evidence>
<evidence type="ECO:0000256" key="1">
    <source>
        <dbReference type="ARBA" id="ARBA00004167"/>
    </source>
</evidence>
<keyword evidence="8" id="KW-1185">Reference proteome</keyword>
<evidence type="ECO:0000256" key="3">
    <source>
        <dbReference type="ARBA" id="ARBA00022692"/>
    </source>
</evidence>
<evidence type="ECO:0000256" key="2">
    <source>
        <dbReference type="ARBA" id="ARBA00022481"/>
    </source>
</evidence>
<dbReference type="EMBL" id="CP021255">
    <property type="protein sequence ID" value="AVD71165.1"/>
    <property type="molecule type" value="Genomic_DNA"/>
</dbReference>
<dbReference type="Pfam" id="PF07963">
    <property type="entry name" value="N_methyl"/>
    <property type="match status" value="1"/>
</dbReference>
<dbReference type="SUPFAM" id="SSF54523">
    <property type="entry name" value="Pili subunits"/>
    <property type="match status" value="1"/>
</dbReference>
<keyword evidence="3 6" id="KW-0812">Transmembrane</keyword>
<dbReference type="AlphaFoldDB" id="A0A2L1GNA1"/>
<keyword evidence="5 6" id="KW-0472">Membrane</keyword>
<evidence type="ECO:0000313" key="8">
    <source>
        <dbReference type="Proteomes" id="UP000239867"/>
    </source>
</evidence>
<dbReference type="Proteomes" id="UP000239867">
    <property type="component" value="Chromosome"/>
</dbReference>
<evidence type="ECO:0000256" key="4">
    <source>
        <dbReference type="ARBA" id="ARBA00022989"/>
    </source>
</evidence>
<dbReference type="GO" id="GO:0015628">
    <property type="term" value="P:protein secretion by the type II secretion system"/>
    <property type="evidence" value="ECO:0007669"/>
    <property type="project" value="InterPro"/>
</dbReference>
<sequence length="175" mass="18989">MRTSTTGNCNRAWGFTLIEVLVTLALLALLSTLALPKIGLFLRGDALQRGARAGMALLQETAGRAREEQRAWVLRYDATQHALLAEPAKSQAGAQERVRRVLLPAGLRAVRIRTRTAGDRGTPRLFISARGYVQPALLTLEDAGGAMLTLAPSPFLGRVRLLPGAVDVHRADLFR</sequence>
<reference evidence="7 8" key="1">
    <citation type="journal article" date="2018" name="MBio">
        <title>Insights into the evolution of host association through the isolation and characterization of a novel human periodontal pathobiont, Desulfobulbus oralis.</title>
        <authorList>
            <person name="Cross K.L."/>
            <person name="Chirania P."/>
            <person name="Xiong W."/>
            <person name="Beall C.J."/>
            <person name="Elkins J.G."/>
            <person name="Giannone R.J."/>
            <person name="Griffen A.L."/>
            <person name="Guss A.M."/>
            <person name="Hettich R.L."/>
            <person name="Joshi S.S."/>
            <person name="Mokrzan E.M."/>
            <person name="Martin R.K."/>
            <person name="Zhulin I.B."/>
            <person name="Leys E.J."/>
            <person name="Podar M."/>
        </authorList>
    </citation>
    <scope>NUCLEOTIDE SEQUENCE [LARGE SCALE GENOMIC DNA]</scope>
    <source>
        <strain evidence="7 8">ORNL</strain>
    </source>
</reference>
<name>A0A2L1GNA1_9BACT</name>
<accession>A0A2L1GNA1</accession>
<evidence type="ECO:0008006" key="9">
    <source>
        <dbReference type="Google" id="ProtNLM"/>
    </source>
</evidence>
<proteinExistence type="predicted"/>
<dbReference type="PRINTS" id="PR00885">
    <property type="entry name" value="BCTERIALGSPH"/>
</dbReference>
<dbReference type="InterPro" id="IPR002416">
    <property type="entry name" value="T2SS_protein-GspH"/>
</dbReference>
<dbReference type="GO" id="GO:0015627">
    <property type="term" value="C:type II protein secretion system complex"/>
    <property type="evidence" value="ECO:0007669"/>
    <property type="project" value="InterPro"/>
</dbReference>
<organism evidence="7 8">
    <name type="scientific">Desulfobulbus oralis</name>
    <dbReference type="NCBI Taxonomy" id="1986146"/>
    <lineage>
        <taxon>Bacteria</taxon>
        <taxon>Pseudomonadati</taxon>
        <taxon>Thermodesulfobacteriota</taxon>
        <taxon>Desulfobulbia</taxon>
        <taxon>Desulfobulbales</taxon>
        <taxon>Desulfobulbaceae</taxon>
        <taxon>Desulfobulbus</taxon>
    </lineage>
</organism>
<dbReference type="KEGG" id="deo:CAY53_06425"/>
<dbReference type="InterPro" id="IPR012902">
    <property type="entry name" value="N_methyl_site"/>
</dbReference>
<comment type="subcellular location">
    <subcellularLocation>
        <location evidence="1">Membrane</location>
        <topology evidence="1">Single-pass membrane protein</topology>
    </subcellularLocation>
</comment>
<evidence type="ECO:0000313" key="7">
    <source>
        <dbReference type="EMBL" id="AVD71165.1"/>
    </source>
</evidence>